<accession>A0A0P6Z0B3</accession>
<proteinExistence type="predicted"/>
<protein>
    <submittedName>
        <fullName evidence="1">Uncharacterized protein</fullName>
    </submittedName>
</protein>
<keyword evidence="2" id="KW-1185">Reference proteome</keyword>
<evidence type="ECO:0000313" key="2">
    <source>
        <dbReference type="Proteomes" id="UP000050501"/>
    </source>
</evidence>
<dbReference type="AlphaFoldDB" id="A0A0P6Z0B3"/>
<dbReference type="EMBL" id="LGCM01000008">
    <property type="protein sequence ID" value="KPL90836.1"/>
    <property type="molecule type" value="Genomic_DNA"/>
</dbReference>
<dbReference type="Proteomes" id="UP000050501">
    <property type="component" value="Unassembled WGS sequence"/>
</dbReference>
<reference evidence="1 2" key="1">
    <citation type="submission" date="2015-07" db="EMBL/GenBank/DDBJ databases">
        <title>Genome sequence of Levilinea saccharolytica DSM 16555.</title>
        <authorList>
            <person name="Hemp J."/>
            <person name="Ward L.M."/>
            <person name="Pace L.A."/>
            <person name="Fischer W.W."/>
        </authorList>
    </citation>
    <scope>NUCLEOTIDE SEQUENCE [LARGE SCALE GENOMIC DNA]</scope>
    <source>
        <strain evidence="1 2">KIBI-1</strain>
    </source>
</reference>
<comment type="caution">
    <text evidence="1">The sequence shown here is derived from an EMBL/GenBank/DDBJ whole genome shotgun (WGS) entry which is preliminary data.</text>
</comment>
<dbReference type="STRING" id="229921.ADN01_01915"/>
<name>A0A0P6Z0B3_9CHLR</name>
<evidence type="ECO:0000313" key="1">
    <source>
        <dbReference type="EMBL" id="KPL90836.1"/>
    </source>
</evidence>
<organism evidence="1 2">
    <name type="scientific">Levilinea saccharolytica</name>
    <dbReference type="NCBI Taxonomy" id="229921"/>
    <lineage>
        <taxon>Bacteria</taxon>
        <taxon>Bacillati</taxon>
        <taxon>Chloroflexota</taxon>
        <taxon>Anaerolineae</taxon>
        <taxon>Anaerolineales</taxon>
        <taxon>Anaerolineaceae</taxon>
        <taxon>Levilinea</taxon>
    </lineage>
</organism>
<sequence>MHSEVFEIAVISQFPQMIKTPIIFHGYLPIAHEDFLHVWVAQQLVKQSHPGQCICDNLCIAIDDAAILTLINQDRAHLIIETTTFFRVCFSPAGWVDSTLYQFLTDPFNQEQIRLV</sequence>
<gene>
    <name evidence="1" type="ORF">ADN01_01915</name>
</gene>